<protein>
    <submittedName>
        <fullName evidence="2">Unnamed protein product</fullName>
    </submittedName>
</protein>
<evidence type="ECO:0000313" key="2">
    <source>
        <dbReference type="EMBL" id="GMF37093.1"/>
    </source>
</evidence>
<sequence>MQVDEESLSPTHGSSTSDMDAATLSSPARQPSTDSIVSPPPARLPFQAIPRSSLISVAHRKRPRVGSGKANAWDHSD</sequence>
<comment type="caution">
    <text evidence="2">The sequence shown here is derived from an EMBL/GenBank/DDBJ whole genome shotgun (WGS) entry which is preliminary data.</text>
</comment>
<reference evidence="2" key="1">
    <citation type="submission" date="2023-04" db="EMBL/GenBank/DDBJ databases">
        <title>Phytophthora lilii NBRC 32176.</title>
        <authorList>
            <person name="Ichikawa N."/>
            <person name="Sato H."/>
            <person name="Tonouchi N."/>
        </authorList>
    </citation>
    <scope>NUCLEOTIDE SEQUENCE</scope>
    <source>
        <strain evidence="2">NBRC 32176</strain>
    </source>
</reference>
<dbReference type="AlphaFoldDB" id="A0A9W6XER9"/>
<keyword evidence="3" id="KW-1185">Reference proteome</keyword>
<gene>
    <name evidence="2" type="ORF">Plil01_001564600</name>
</gene>
<evidence type="ECO:0000256" key="1">
    <source>
        <dbReference type="SAM" id="MobiDB-lite"/>
    </source>
</evidence>
<organism evidence="2 3">
    <name type="scientific">Phytophthora lilii</name>
    <dbReference type="NCBI Taxonomy" id="2077276"/>
    <lineage>
        <taxon>Eukaryota</taxon>
        <taxon>Sar</taxon>
        <taxon>Stramenopiles</taxon>
        <taxon>Oomycota</taxon>
        <taxon>Peronosporomycetes</taxon>
        <taxon>Peronosporales</taxon>
        <taxon>Peronosporaceae</taxon>
        <taxon>Phytophthora</taxon>
    </lineage>
</organism>
<feature type="compositionally biased region" description="Polar residues" evidence="1">
    <location>
        <begin position="8"/>
        <end position="36"/>
    </location>
</feature>
<feature type="region of interest" description="Disordered" evidence="1">
    <location>
        <begin position="1"/>
        <end position="77"/>
    </location>
</feature>
<accession>A0A9W6XER9</accession>
<dbReference type="Proteomes" id="UP001165083">
    <property type="component" value="Unassembled WGS sequence"/>
</dbReference>
<evidence type="ECO:0000313" key="3">
    <source>
        <dbReference type="Proteomes" id="UP001165083"/>
    </source>
</evidence>
<name>A0A9W6XER9_9STRA</name>
<proteinExistence type="predicted"/>
<dbReference type="EMBL" id="BSXW01001481">
    <property type="protein sequence ID" value="GMF37093.1"/>
    <property type="molecule type" value="Genomic_DNA"/>
</dbReference>